<dbReference type="GO" id="GO:0005886">
    <property type="term" value="C:plasma membrane"/>
    <property type="evidence" value="ECO:0007669"/>
    <property type="project" value="TreeGrafter"/>
</dbReference>
<gene>
    <name evidence="2" type="ORF">UV41_C0044G0011</name>
</gene>
<dbReference type="Gene3D" id="3.40.710.10">
    <property type="entry name" value="DD-peptidase/beta-lactamase superfamily"/>
    <property type="match status" value="1"/>
</dbReference>
<dbReference type="GO" id="GO:0071555">
    <property type="term" value="P:cell wall organization"/>
    <property type="evidence" value="ECO:0007669"/>
    <property type="project" value="TreeGrafter"/>
</dbReference>
<dbReference type="EMBL" id="LCEJ01000044">
    <property type="protein sequence ID" value="KKS69851.1"/>
    <property type="molecule type" value="Genomic_DNA"/>
</dbReference>
<sequence>MPSPTQTFKIATALAGLSSGKITAQTQIEDTGIMYLGSFSFANWYFTEYGRKEGMVDIIKALQRSNDIFFYRVGQMVGEKVLGETAVKIGMGKKLGIDLPGEEGGLIPDNAWKEENIGESWYPGDSLHMAIGQGFVLATPLQILTATAFVADDGNLIQPHLVTKITQPGSTDAIVKQFRFERVVKDIFSKEEVGLVKQGLSTVPKDGGTAWPFFGFSIPTAGKTGTAEFGDPKNRTHAWYTSYAPADNPQIALTVLVEAGGEGSNTSAPIAKDIYTWYFNTDKGNIKSLDNYAIATESAKTLGE</sequence>
<dbReference type="PANTHER" id="PTHR30627">
    <property type="entry name" value="PEPTIDOGLYCAN D,D-TRANSPEPTIDASE"/>
    <property type="match status" value="1"/>
</dbReference>
<dbReference type="GO" id="GO:0008658">
    <property type="term" value="F:penicillin binding"/>
    <property type="evidence" value="ECO:0007669"/>
    <property type="project" value="InterPro"/>
</dbReference>
<protein>
    <submittedName>
        <fullName evidence="2">Peptidoglycan glycosyltransferase</fullName>
    </submittedName>
</protein>
<keyword evidence="2" id="KW-0808">Transferase</keyword>
<dbReference type="InterPro" id="IPR012338">
    <property type="entry name" value="Beta-lactam/transpept-like"/>
</dbReference>
<dbReference type="Pfam" id="PF00905">
    <property type="entry name" value="Transpeptidase"/>
    <property type="match status" value="1"/>
</dbReference>
<dbReference type="GO" id="GO:0016740">
    <property type="term" value="F:transferase activity"/>
    <property type="evidence" value="ECO:0007669"/>
    <property type="project" value="UniProtKB-KW"/>
</dbReference>
<dbReference type="SUPFAM" id="SSF56601">
    <property type="entry name" value="beta-lactamase/transpeptidase-like"/>
    <property type="match status" value="1"/>
</dbReference>
<dbReference type="InterPro" id="IPR050515">
    <property type="entry name" value="Beta-lactam/transpept"/>
</dbReference>
<feature type="domain" description="Penicillin-binding protein transpeptidase" evidence="1">
    <location>
        <begin position="7"/>
        <end position="275"/>
    </location>
</feature>
<accession>A0A0G1DGA5</accession>
<dbReference type="PANTHER" id="PTHR30627:SF2">
    <property type="entry name" value="PEPTIDOGLYCAN D,D-TRANSPEPTIDASE MRDA"/>
    <property type="match status" value="1"/>
</dbReference>
<proteinExistence type="predicted"/>
<dbReference type="AlphaFoldDB" id="A0A0G1DGA5"/>
<dbReference type="InterPro" id="IPR001460">
    <property type="entry name" value="PCN-bd_Tpept"/>
</dbReference>
<comment type="caution">
    <text evidence="2">The sequence shown here is derived from an EMBL/GenBank/DDBJ whole genome shotgun (WGS) entry which is preliminary data.</text>
</comment>
<organism evidence="2 3">
    <name type="scientific">Candidatus Daviesbacteria bacterium GW2011_GWA2_42_7</name>
    <dbReference type="NCBI Taxonomy" id="1618425"/>
    <lineage>
        <taxon>Bacteria</taxon>
        <taxon>Candidatus Daviesiibacteriota</taxon>
    </lineage>
</organism>
<reference evidence="2 3" key="1">
    <citation type="journal article" date="2015" name="Nature">
        <title>rRNA introns, odd ribosomes, and small enigmatic genomes across a large radiation of phyla.</title>
        <authorList>
            <person name="Brown C.T."/>
            <person name="Hug L.A."/>
            <person name="Thomas B.C."/>
            <person name="Sharon I."/>
            <person name="Castelle C.J."/>
            <person name="Singh A."/>
            <person name="Wilkins M.J."/>
            <person name="Williams K.H."/>
            <person name="Banfield J.F."/>
        </authorList>
    </citation>
    <scope>NUCLEOTIDE SEQUENCE [LARGE SCALE GENOMIC DNA]</scope>
</reference>
<dbReference type="Proteomes" id="UP000034785">
    <property type="component" value="Unassembled WGS sequence"/>
</dbReference>
<name>A0A0G1DGA5_9BACT</name>
<dbReference type="PATRIC" id="fig|1618425.3.peg.670"/>
<evidence type="ECO:0000259" key="1">
    <source>
        <dbReference type="Pfam" id="PF00905"/>
    </source>
</evidence>
<evidence type="ECO:0000313" key="3">
    <source>
        <dbReference type="Proteomes" id="UP000034785"/>
    </source>
</evidence>
<evidence type="ECO:0000313" key="2">
    <source>
        <dbReference type="EMBL" id="KKS69851.1"/>
    </source>
</evidence>
<dbReference type="GO" id="GO:0071972">
    <property type="term" value="F:peptidoglycan L,D-transpeptidase activity"/>
    <property type="evidence" value="ECO:0007669"/>
    <property type="project" value="TreeGrafter"/>
</dbReference>